<dbReference type="Gene3D" id="3.30.70.270">
    <property type="match status" value="1"/>
</dbReference>
<protein>
    <recommendedName>
        <fullName evidence="2">Integrase catalytic domain-containing protein</fullName>
    </recommendedName>
</protein>
<dbReference type="GO" id="GO:0015074">
    <property type="term" value="P:DNA integration"/>
    <property type="evidence" value="ECO:0007669"/>
    <property type="project" value="InterPro"/>
</dbReference>
<dbReference type="SUPFAM" id="SSF53098">
    <property type="entry name" value="Ribonuclease H-like"/>
    <property type="match status" value="1"/>
</dbReference>
<dbReference type="Pfam" id="PF17921">
    <property type="entry name" value="Integrase_H2C2"/>
    <property type="match status" value="1"/>
</dbReference>
<dbReference type="EMBL" id="AVOT02014628">
    <property type="protein sequence ID" value="MBW0498241.1"/>
    <property type="molecule type" value="Genomic_DNA"/>
</dbReference>
<dbReference type="InterPro" id="IPR043128">
    <property type="entry name" value="Rev_trsase/Diguanyl_cyclase"/>
</dbReference>
<dbReference type="Gene3D" id="1.10.340.70">
    <property type="match status" value="1"/>
</dbReference>
<sequence length="492" mass="56393">MSSRDEVFKEIQDFGEDNSVSSLHLLFGNMDLPPSSYHDSLEELWDKEEELEEVETMIKIVPSSCHQYLDVFSKVKAEKLPPNHACHHHKEVVVVTSSWGDLLFIKPRDGGLHLCVDYRKLNAVTRKNKYPVPPMSQLLTVSNDSFIFPKIDLPGAYNLLRIKEGDGHLTCFRTKSDSHLLSSPWAEFLSGFHFSIFYHAGHLATLPDALSCWAKIYPERGEDFIRKNPMNYQQIIKPDKIKASNLFEVKVDSFSTLIDSIQKALWKDSQYRSVLQYLGKGKAVQEYSLDSSSQLLLFKDWVVAPNAPKIQLIIFQKKHDSHLARHSGQEKTLKLVKHDFHWSGMTQFVKDYVSSCQQFSKNKNILHKKFGLLKRLPIENGPRICLSMDLITQLPLSNYFDSILVIADRFAKMEVFIPKISSIASLDLAHLFMKNIFSNHGLPSRIVGDRGSIFCFFFLNQSLSEAKDFRDLSTSYHSETDGQTERVNQILE</sequence>
<dbReference type="PANTHER" id="PTHR37984:SF5">
    <property type="entry name" value="PROTEIN NYNRIN-LIKE"/>
    <property type="match status" value="1"/>
</dbReference>
<gene>
    <name evidence="3" type="ORF">O181_037956</name>
</gene>
<dbReference type="Gene3D" id="3.10.10.10">
    <property type="entry name" value="HIV Type 1 Reverse Transcriptase, subunit A, domain 1"/>
    <property type="match status" value="1"/>
</dbReference>
<comment type="caution">
    <text evidence="3">The sequence shown here is derived from an EMBL/GenBank/DDBJ whole genome shotgun (WGS) entry which is preliminary data.</text>
</comment>
<dbReference type="SUPFAM" id="SSF56672">
    <property type="entry name" value="DNA/RNA polymerases"/>
    <property type="match status" value="1"/>
</dbReference>
<dbReference type="GO" id="GO:0005634">
    <property type="term" value="C:nucleus"/>
    <property type="evidence" value="ECO:0007669"/>
    <property type="project" value="UniProtKB-ARBA"/>
</dbReference>
<proteinExistence type="predicted"/>
<evidence type="ECO:0000313" key="3">
    <source>
        <dbReference type="EMBL" id="MBW0498241.1"/>
    </source>
</evidence>
<accession>A0A9Q3D758</accession>
<organism evidence="3 4">
    <name type="scientific">Austropuccinia psidii MF-1</name>
    <dbReference type="NCBI Taxonomy" id="1389203"/>
    <lineage>
        <taxon>Eukaryota</taxon>
        <taxon>Fungi</taxon>
        <taxon>Dikarya</taxon>
        <taxon>Basidiomycota</taxon>
        <taxon>Pucciniomycotina</taxon>
        <taxon>Pucciniomycetes</taxon>
        <taxon>Pucciniales</taxon>
        <taxon>Sphaerophragmiaceae</taxon>
        <taxon>Austropuccinia</taxon>
    </lineage>
</organism>
<dbReference type="GO" id="GO:0003723">
    <property type="term" value="F:RNA binding"/>
    <property type="evidence" value="ECO:0007669"/>
    <property type="project" value="UniProtKB-KW"/>
</dbReference>
<name>A0A9Q3D758_9BASI</name>
<dbReference type="Gene3D" id="3.30.420.10">
    <property type="entry name" value="Ribonuclease H-like superfamily/Ribonuclease H"/>
    <property type="match status" value="1"/>
</dbReference>
<dbReference type="InterPro" id="IPR012337">
    <property type="entry name" value="RNaseH-like_sf"/>
</dbReference>
<keyword evidence="4" id="KW-1185">Reference proteome</keyword>
<dbReference type="InterPro" id="IPR036397">
    <property type="entry name" value="RNaseH_sf"/>
</dbReference>
<reference evidence="3" key="1">
    <citation type="submission" date="2021-03" db="EMBL/GenBank/DDBJ databases">
        <title>Draft genome sequence of rust myrtle Austropuccinia psidii MF-1, a brazilian biotype.</title>
        <authorList>
            <person name="Quecine M.C."/>
            <person name="Pachon D.M.R."/>
            <person name="Bonatelli M.L."/>
            <person name="Correr F.H."/>
            <person name="Franceschini L.M."/>
            <person name="Leite T.F."/>
            <person name="Margarido G.R.A."/>
            <person name="Almeida C.A."/>
            <person name="Ferrarezi J.A."/>
            <person name="Labate C.A."/>
        </authorList>
    </citation>
    <scope>NUCLEOTIDE SEQUENCE</scope>
    <source>
        <strain evidence="3">MF-1</strain>
    </source>
</reference>
<dbReference type="PROSITE" id="PS50994">
    <property type="entry name" value="INTEGRASE"/>
    <property type="match status" value="1"/>
</dbReference>
<dbReference type="PANTHER" id="PTHR37984">
    <property type="entry name" value="PROTEIN CBG26694"/>
    <property type="match status" value="1"/>
</dbReference>
<dbReference type="Proteomes" id="UP000765509">
    <property type="component" value="Unassembled WGS sequence"/>
</dbReference>
<feature type="domain" description="Integrase catalytic" evidence="2">
    <location>
        <begin position="378"/>
        <end position="492"/>
    </location>
</feature>
<dbReference type="InterPro" id="IPR050951">
    <property type="entry name" value="Retrovirus_Pol_polyprotein"/>
</dbReference>
<dbReference type="InterPro" id="IPR043502">
    <property type="entry name" value="DNA/RNA_pol_sf"/>
</dbReference>
<dbReference type="InterPro" id="IPR041588">
    <property type="entry name" value="Integrase_H2C2"/>
</dbReference>
<keyword evidence="1" id="KW-0694">RNA-binding</keyword>
<dbReference type="InterPro" id="IPR001584">
    <property type="entry name" value="Integrase_cat-core"/>
</dbReference>
<evidence type="ECO:0000256" key="1">
    <source>
        <dbReference type="ARBA" id="ARBA00022884"/>
    </source>
</evidence>
<dbReference type="OrthoDB" id="2505288at2759"/>
<evidence type="ECO:0000313" key="4">
    <source>
        <dbReference type="Proteomes" id="UP000765509"/>
    </source>
</evidence>
<evidence type="ECO:0000259" key="2">
    <source>
        <dbReference type="PROSITE" id="PS50994"/>
    </source>
</evidence>
<dbReference type="AlphaFoldDB" id="A0A9Q3D758"/>